<organism evidence="1 2">
    <name type="scientific">Rhizosphaericola mali</name>
    <dbReference type="NCBI Taxonomy" id="2545455"/>
    <lineage>
        <taxon>Bacteria</taxon>
        <taxon>Pseudomonadati</taxon>
        <taxon>Bacteroidota</taxon>
        <taxon>Chitinophagia</taxon>
        <taxon>Chitinophagales</taxon>
        <taxon>Chitinophagaceae</taxon>
        <taxon>Rhizosphaericola</taxon>
    </lineage>
</organism>
<dbReference type="AlphaFoldDB" id="A0A5P2G6T5"/>
<protein>
    <recommendedName>
        <fullName evidence="3">Gliding motility lipoprotein GldD</fullName>
    </recommendedName>
</protein>
<dbReference type="OrthoDB" id="679501at2"/>
<accession>A0A5P2G6T5</accession>
<evidence type="ECO:0008006" key="3">
    <source>
        <dbReference type="Google" id="ProtNLM"/>
    </source>
</evidence>
<sequence>MAFGLFAACNSSYTPKPIGYFNIPLPKKSYRVFDQAGYPYKFEYPVYANVLKDSTFFNTTAENPWWINIDFPKLQGRIYLSYKQIGPNRFAKLLDDAFKLTNKHNVKASAIDDSLINTPNGVHGMFFKVSGNVATAYQFFLTDSTKHFVRGALYFDATPNQDSLRPVNEFVAADMRHLINTFQWK</sequence>
<proteinExistence type="predicted"/>
<evidence type="ECO:0000313" key="1">
    <source>
        <dbReference type="EMBL" id="QES91037.1"/>
    </source>
</evidence>
<dbReference type="KEGG" id="arac:E0W69_019630"/>
<keyword evidence="2" id="KW-1185">Reference proteome</keyword>
<reference evidence="1 2" key="1">
    <citation type="submission" date="2019-09" db="EMBL/GenBank/DDBJ databases">
        <title>Complete genome sequence of Arachidicoccus sp. B3-10 isolated from apple orchard soil.</title>
        <authorList>
            <person name="Kim H.S."/>
            <person name="Han K.-I."/>
            <person name="Suh M.K."/>
            <person name="Lee K.C."/>
            <person name="Eom M.K."/>
            <person name="Kim J.-S."/>
            <person name="Kang S.W."/>
            <person name="Sin Y."/>
            <person name="Lee J.-S."/>
        </authorList>
    </citation>
    <scope>NUCLEOTIDE SEQUENCE [LARGE SCALE GENOMIC DNA]</scope>
    <source>
        <strain evidence="1 2">B3-10</strain>
    </source>
</reference>
<name>A0A5P2G6T5_9BACT</name>
<gene>
    <name evidence="1" type="ORF">E0W69_019630</name>
</gene>
<dbReference type="EMBL" id="CP044016">
    <property type="protein sequence ID" value="QES91037.1"/>
    <property type="molecule type" value="Genomic_DNA"/>
</dbReference>
<dbReference type="Pfam" id="PF25593">
    <property type="entry name" value="GldD_lipo"/>
    <property type="match status" value="1"/>
</dbReference>
<dbReference type="Proteomes" id="UP000292424">
    <property type="component" value="Chromosome"/>
</dbReference>
<dbReference type="InterPro" id="IPR019850">
    <property type="entry name" value="GldD-like"/>
</dbReference>
<evidence type="ECO:0000313" key="2">
    <source>
        <dbReference type="Proteomes" id="UP000292424"/>
    </source>
</evidence>